<dbReference type="AlphaFoldDB" id="A0A0E4GU67"/>
<feature type="transmembrane region" description="Helical" evidence="1">
    <location>
        <begin position="56"/>
        <end position="76"/>
    </location>
</feature>
<dbReference type="Pfam" id="PF20176">
    <property type="entry name" value="DUF6541"/>
    <property type="match status" value="1"/>
</dbReference>
<feature type="transmembrane region" description="Helical" evidence="1">
    <location>
        <begin position="478"/>
        <end position="501"/>
    </location>
</feature>
<keyword evidence="1 2" id="KW-0812">Transmembrane</keyword>
<accession>A0A0E4GU67</accession>
<dbReference type="InterPro" id="IPR046671">
    <property type="entry name" value="DUF6541"/>
</dbReference>
<feature type="transmembrane region" description="Helical" evidence="1">
    <location>
        <begin position="28"/>
        <end position="49"/>
    </location>
</feature>
<feature type="transmembrane region" description="Helical" evidence="1">
    <location>
        <begin position="308"/>
        <end position="336"/>
    </location>
</feature>
<keyword evidence="1" id="KW-1133">Transmembrane helix</keyword>
<feature type="transmembrane region" description="Helical" evidence="1">
    <location>
        <begin position="121"/>
        <end position="145"/>
    </location>
</feature>
<keyword evidence="1" id="KW-0472">Membrane</keyword>
<reference evidence="2 3" key="1">
    <citation type="submission" date="2015-03" db="EMBL/GenBank/DDBJ databases">
        <authorList>
            <person name="Urmite Genomes"/>
        </authorList>
    </citation>
    <scope>NUCLEOTIDE SEQUENCE [LARGE SCALE GENOMIC DNA]</scope>
    <source>
        <strain evidence="2 3">CSUR P1491</strain>
    </source>
</reference>
<proteinExistence type="predicted"/>
<feature type="transmembrane region" description="Helical" evidence="1">
    <location>
        <begin position="433"/>
        <end position="458"/>
    </location>
</feature>
<feature type="transmembrane region" description="Helical" evidence="1">
    <location>
        <begin position="88"/>
        <end position="109"/>
    </location>
</feature>
<dbReference type="Proteomes" id="UP000199251">
    <property type="component" value="Unassembled WGS sequence"/>
</dbReference>
<organism evidence="2 3">
    <name type="scientific">Mycobacterium lentiflavum</name>
    <dbReference type="NCBI Taxonomy" id="141349"/>
    <lineage>
        <taxon>Bacteria</taxon>
        <taxon>Bacillati</taxon>
        <taxon>Actinomycetota</taxon>
        <taxon>Actinomycetes</taxon>
        <taxon>Mycobacteriales</taxon>
        <taxon>Mycobacteriaceae</taxon>
        <taxon>Mycobacterium</taxon>
        <taxon>Mycobacterium simiae complex</taxon>
    </lineage>
</organism>
<sequence length="686" mass="74417">MTIAGATDVRASRWLPEPGHPASHTSPVGLWIGTLIALFLLIAPGTIVARIAQLTWPIAVAVGPALTYGVVALAIIPYGALGIPWNGWTALAALAVVCVVATGLQLLLARYRDTDAEARGIAGWPALAVGAGVALGTLLIMWAAYRGLATHWQAVPSTWDAVWHANEVRYILDTGQASSTHMGELRNVETHQTLYYPSVFHALTAVFCQLTGAAPTTGYTLNSVAASIWLFPTSAAMLTWHLLRPVMTPGRTAAISATAAALSASFTSVPYVEFGVAAMPNLAAYGVAIPTFLLITSTLRHRDRIPMAVLALVGVLSVHLTGGFIVILFLLGWWLLDVWWHPVRGRLADAAILAAVAVPTGVILAPQFIGVLKQADIIAGHAFPSFKSAKQGVIDALLLHTRHLNDFPTQYGLVVLMYLGMAYLLYKRIWWPVAVWLVLTVATVYSGAPFHNAVGAAIEEFSQFFYNDPRRLTSVVTMLVTPMAAIALFGAVALAVAIAIAKRITDRFKELPAPFWVSTAAVLLVLTTVVSARHYFYRHLVLYGDKYDSVMIDQRDLMAMAYLSRLPGAHDTLIANANTDGTAWMYAVADLHPLWTHYDFPQQTGPGPQRFVIWAYANRGDSDPRVVEAIKALNIRYIYTSSPTVRGFAVPDGLVSLEKSKSWALIYDNGGARIYEWRGNATPHRP</sequence>
<evidence type="ECO:0000313" key="3">
    <source>
        <dbReference type="Proteomes" id="UP000199251"/>
    </source>
</evidence>
<dbReference type="EMBL" id="CTEE01000001">
    <property type="protein sequence ID" value="CQD02177.1"/>
    <property type="molecule type" value="Genomic_DNA"/>
</dbReference>
<evidence type="ECO:0000256" key="1">
    <source>
        <dbReference type="SAM" id="Phobius"/>
    </source>
</evidence>
<feature type="transmembrane region" description="Helical" evidence="1">
    <location>
        <begin position="513"/>
        <end position="536"/>
    </location>
</feature>
<feature type="transmembrane region" description="Helical" evidence="1">
    <location>
        <begin position="278"/>
        <end position="296"/>
    </location>
</feature>
<feature type="transmembrane region" description="Helical" evidence="1">
    <location>
        <begin position="219"/>
        <end position="240"/>
    </location>
</feature>
<evidence type="ECO:0000313" key="2">
    <source>
        <dbReference type="EMBL" id="CQD02177.1"/>
    </source>
</evidence>
<gene>
    <name evidence="2" type="ORF">BN1232_00026</name>
</gene>
<protein>
    <submittedName>
        <fullName evidence="2">Transmembrane protein alanine and leucine rich</fullName>
    </submittedName>
</protein>
<name>A0A0E4GU67_MYCLN</name>
<feature type="transmembrane region" description="Helical" evidence="1">
    <location>
        <begin position="407"/>
        <end position="426"/>
    </location>
</feature>
<dbReference type="STRING" id="141349.BN1232_00026"/>